<organism evidence="2 3">
    <name type="scientific">Nocardioides dubius</name>
    <dbReference type="NCBI Taxonomy" id="317019"/>
    <lineage>
        <taxon>Bacteria</taxon>
        <taxon>Bacillati</taxon>
        <taxon>Actinomycetota</taxon>
        <taxon>Actinomycetes</taxon>
        <taxon>Propionibacteriales</taxon>
        <taxon>Nocardioidaceae</taxon>
        <taxon>Nocardioides</taxon>
    </lineage>
</organism>
<comment type="caution">
    <text evidence="2">The sequence shown here is derived from an EMBL/GenBank/DDBJ whole genome shotgun (WGS) entry which is preliminary data.</text>
</comment>
<dbReference type="RefSeq" id="WP_343996312.1">
    <property type="nucleotide sequence ID" value="NZ_BAAALG010000013.1"/>
</dbReference>
<evidence type="ECO:0000256" key="1">
    <source>
        <dbReference type="SAM" id="SignalP"/>
    </source>
</evidence>
<name>A0ABN1U0W4_9ACTN</name>
<dbReference type="Proteomes" id="UP001501581">
    <property type="component" value="Unassembled WGS sequence"/>
</dbReference>
<feature type="signal peptide" evidence="1">
    <location>
        <begin position="1"/>
        <end position="22"/>
    </location>
</feature>
<gene>
    <name evidence="2" type="ORF">GCM10009668_36520</name>
</gene>
<protein>
    <recommendedName>
        <fullName evidence="4">Neocarzinostatin family protein</fullName>
    </recommendedName>
</protein>
<dbReference type="EMBL" id="BAAALG010000013">
    <property type="protein sequence ID" value="GAA1111771.1"/>
    <property type="molecule type" value="Genomic_DNA"/>
</dbReference>
<reference evidence="2 3" key="1">
    <citation type="journal article" date="2019" name="Int. J. Syst. Evol. Microbiol.">
        <title>The Global Catalogue of Microorganisms (GCM) 10K type strain sequencing project: providing services to taxonomists for standard genome sequencing and annotation.</title>
        <authorList>
            <consortium name="The Broad Institute Genomics Platform"/>
            <consortium name="The Broad Institute Genome Sequencing Center for Infectious Disease"/>
            <person name="Wu L."/>
            <person name="Ma J."/>
        </authorList>
    </citation>
    <scope>NUCLEOTIDE SEQUENCE [LARGE SCALE GENOMIC DNA]</scope>
    <source>
        <strain evidence="2 3">JCM 13008</strain>
    </source>
</reference>
<sequence length="256" mass="26333">MKQRAIGAGVVAIATVSALATAAVAAPPYLVTVGASTSGDHVFFGTSVPRTGGAHEIDFQVRRGTTVTNMYCTDVNVEGNVHAGTSSTGHVATITPVTRVNTPETFAGMDWKGCKGPFNLDMVVEPDLDWEIWADGTSTTGTTDVITGVVTGPGGGNLTANVYATGANRPFCEFEVQGFATGTWNESTQTLTITETGFTGNLAISALASATSNCGGLVAVNDPANFEGAFEIGPDDADNTKDGITDTFPVYLEPAP</sequence>
<feature type="chain" id="PRO_5047400874" description="Neocarzinostatin family protein" evidence="1">
    <location>
        <begin position="23"/>
        <end position="256"/>
    </location>
</feature>
<evidence type="ECO:0000313" key="2">
    <source>
        <dbReference type="EMBL" id="GAA1111771.1"/>
    </source>
</evidence>
<proteinExistence type="predicted"/>
<keyword evidence="1" id="KW-0732">Signal</keyword>
<accession>A0ABN1U0W4</accession>
<keyword evidence="3" id="KW-1185">Reference proteome</keyword>
<evidence type="ECO:0000313" key="3">
    <source>
        <dbReference type="Proteomes" id="UP001501581"/>
    </source>
</evidence>
<evidence type="ECO:0008006" key="4">
    <source>
        <dbReference type="Google" id="ProtNLM"/>
    </source>
</evidence>